<protein>
    <submittedName>
        <fullName evidence="1">Uncharacterized protein</fullName>
    </submittedName>
</protein>
<reference evidence="1 2" key="1">
    <citation type="submission" date="2021-06" db="EMBL/GenBank/DDBJ databases">
        <title>Caerostris darwini draft genome.</title>
        <authorList>
            <person name="Kono N."/>
            <person name="Arakawa K."/>
        </authorList>
    </citation>
    <scope>NUCLEOTIDE SEQUENCE [LARGE SCALE GENOMIC DNA]</scope>
</reference>
<comment type="caution">
    <text evidence="1">The sequence shown here is derived from an EMBL/GenBank/DDBJ whole genome shotgun (WGS) entry which is preliminary data.</text>
</comment>
<evidence type="ECO:0000313" key="2">
    <source>
        <dbReference type="Proteomes" id="UP001054837"/>
    </source>
</evidence>
<dbReference type="Proteomes" id="UP001054837">
    <property type="component" value="Unassembled WGS sequence"/>
</dbReference>
<dbReference type="AlphaFoldDB" id="A0AAV4RCA0"/>
<gene>
    <name evidence="1" type="ORF">CDAR_40561</name>
</gene>
<sequence length="283" mass="32092">MGCSLEIVSCKGPTLETQVKRRGRRRKIHKVASEAKQNDDVRRLKTHCSITAATCPLPDPIILHDPRGNFIAKRCSSTDRHVPPLPRPPRIYPPLESPAIDLGVAPLLPAFFFFFFHPRQKFIPFSRLLSGFASLFMGADKSQKICLLRRCYSFYIPRPENGNYLPAFPVKAPGNTLENGTLCYLFFRGGGTTPFSDTNSRSSKESLCDSSFFFFFFLSVRWFSSCFLTYGLRFNPARFSGFAVLDREEWKRALQSARPVSKVLSGMESPFQKAGWPLQIPFL</sequence>
<name>A0AAV4RCA0_9ARAC</name>
<proteinExistence type="predicted"/>
<dbReference type="EMBL" id="BPLQ01005872">
    <property type="protein sequence ID" value="GIY18234.1"/>
    <property type="molecule type" value="Genomic_DNA"/>
</dbReference>
<accession>A0AAV4RCA0</accession>
<evidence type="ECO:0000313" key="1">
    <source>
        <dbReference type="EMBL" id="GIY18234.1"/>
    </source>
</evidence>
<organism evidence="1 2">
    <name type="scientific">Caerostris darwini</name>
    <dbReference type="NCBI Taxonomy" id="1538125"/>
    <lineage>
        <taxon>Eukaryota</taxon>
        <taxon>Metazoa</taxon>
        <taxon>Ecdysozoa</taxon>
        <taxon>Arthropoda</taxon>
        <taxon>Chelicerata</taxon>
        <taxon>Arachnida</taxon>
        <taxon>Araneae</taxon>
        <taxon>Araneomorphae</taxon>
        <taxon>Entelegynae</taxon>
        <taxon>Araneoidea</taxon>
        <taxon>Araneidae</taxon>
        <taxon>Caerostris</taxon>
    </lineage>
</organism>
<keyword evidence="2" id="KW-1185">Reference proteome</keyword>